<dbReference type="InterPro" id="IPR010391">
    <property type="entry name" value="DNA_damage-inducible_DinI-like"/>
</dbReference>
<dbReference type="EMBL" id="RKQP01000001">
    <property type="protein sequence ID" value="RPE86200.1"/>
    <property type="molecule type" value="Genomic_DNA"/>
</dbReference>
<reference evidence="1 2" key="1">
    <citation type="submission" date="2018-11" db="EMBL/GenBank/DDBJ databases">
        <title>Genomic Encyclopedia of Type Strains, Phase IV (KMG-IV): sequencing the most valuable type-strain genomes for metagenomic binning, comparative biology and taxonomic classification.</title>
        <authorList>
            <person name="Goeker M."/>
        </authorList>
    </citation>
    <scope>NUCLEOTIDE SEQUENCE [LARGE SCALE GENOMIC DNA]</scope>
    <source>
        <strain evidence="1 2">DSM 27238</strain>
    </source>
</reference>
<accession>A0A3N4WJT3</accession>
<dbReference type="Gene3D" id="3.30.910.10">
    <property type="entry name" value="DinI-like"/>
    <property type="match status" value="1"/>
</dbReference>
<gene>
    <name evidence="1" type="ORF">EDC46_0593</name>
</gene>
<organism evidence="1 2">
    <name type="scientific">Vespertiliibacter pulmonis</name>
    <dbReference type="NCBI Taxonomy" id="1443036"/>
    <lineage>
        <taxon>Bacteria</taxon>
        <taxon>Pseudomonadati</taxon>
        <taxon>Pseudomonadota</taxon>
        <taxon>Gammaproteobacteria</taxon>
        <taxon>Pasteurellales</taxon>
        <taxon>Pasteurellaceae</taxon>
        <taxon>Vespertiliibacter</taxon>
    </lineage>
</organism>
<keyword evidence="2" id="KW-1185">Reference proteome</keyword>
<dbReference type="Proteomes" id="UP000281691">
    <property type="component" value="Unassembled WGS sequence"/>
</dbReference>
<proteinExistence type="predicted"/>
<comment type="caution">
    <text evidence="1">The sequence shown here is derived from an EMBL/GenBank/DDBJ whole genome shotgun (WGS) entry which is preliminary data.</text>
</comment>
<dbReference type="InterPro" id="IPR036687">
    <property type="entry name" value="DinI-like_sf"/>
</dbReference>
<dbReference type="RefSeq" id="WP_124210746.1">
    <property type="nucleotide sequence ID" value="NZ_CP016615.1"/>
</dbReference>
<dbReference type="AlphaFoldDB" id="A0A3N4WJT3"/>
<evidence type="ECO:0000313" key="1">
    <source>
        <dbReference type="EMBL" id="RPE86200.1"/>
    </source>
</evidence>
<name>A0A3N4WJT3_9PAST</name>
<dbReference type="OrthoDB" id="5685707at2"/>
<dbReference type="SUPFAM" id="SSF54857">
    <property type="entry name" value="DNA damage-inducible protein DinI"/>
    <property type="match status" value="1"/>
</dbReference>
<dbReference type="Pfam" id="PF06183">
    <property type="entry name" value="DinI"/>
    <property type="match status" value="1"/>
</dbReference>
<sequence>MRTVDIRFVKERDSKKLAEQAQMMERLAKVLPERIEEKFADVYVKVRFSSSSGMEISGFRNEERNKFMEFMEEIWDDPFLLD</sequence>
<protein>
    <submittedName>
        <fullName evidence="1">DNA-damage-inducible protein I</fullName>
    </submittedName>
</protein>
<evidence type="ECO:0000313" key="2">
    <source>
        <dbReference type="Proteomes" id="UP000281691"/>
    </source>
</evidence>